<name>A0ACC5XJ19_PANGG</name>
<accession>A0ACC5XJ19</accession>
<dbReference type="Proteomes" id="UP000829447">
    <property type="component" value="Linkage Group LG22"/>
</dbReference>
<evidence type="ECO:0000313" key="1">
    <source>
        <dbReference type="EMBL" id="MCI4391211.1"/>
    </source>
</evidence>
<proteinExistence type="predicted"/>
<dbReference type="EMBL" id="CM040475">
    <property type="protein sequence ID" value="MCI4391211.1"/>
    <property type="molecule type" value="Genomic_DNA"/>
</dbReference>
<evidence type="ECO:0000313" key="2">
    <source>
        <dbReference type="Proteomes" id="UP000829447"/>
    </source>
</evidence>
<comment type="caution">
    <text evidence="1">The sequence shown here is derived from an EMBL/GenBank/DDBJ whole genome shotgun (WGS) entry which is preliminary data.</text>
</comment>
<sequence>MKSVRSYSSVSRREGLWEGPTAKGREQGGGGGGGRRMRCFSSLALRVFVSHSLLAMPSLLVLSGIMEKNGGYGSELAASGFGTESLLAPPDEEEEESRALRVALGQLSLLGLGESEEGAGVQERSNNNNNNHHHHGHGHGHANSVGGGGGGGGGGSAGEAGILQGKSKLCALYESSGSETKARGCNITECVPVPSSEHVAEIVGRQGCKIKALRAKTNTYIKTPVRGEEPVFLITGRKEDVALARREIISAAEHFSMLRASRNKLGVSFNGSPPALLPGQTTIQVRVPYRVVGLVVGPKGSTIKRIQQQTCTYIVTPSRDRDPVFEITGSPGNAERAREEIEAHIASRTGTLHDHNNENDCLATENSTNGGPESRLQHAWGLQGGQRKPLASSYRQNFSDAVLGGTGSGSVGVGMGIYSKSDFSTPTNGDKPCSYFGSEGSQSWGDPDYPKQVAYYVQQRSKSFGGLPLPLTRLSPGLPEPSGTSSAGSTGIGSAHAQARRAHSEPTSTRDCMTCFESKVTAALVPCGHNLFCMECAIRICELNHPECPVCHTLVTQAIRIFS</sequence>
<protein>
    <submittedName>
        <fullName evidence="1">Uncharacterized protein</fullName>
    </submittedName>
</protein>
<gene>
    <name evidence="1" type="ORF">PGIGA_G00131520</name>
</gene>
<reference evidence="1 2" key="1">
    <citation type="journal article" date="2022" name="bioRxiv">
        <title>An ancient truncated duplication of the anti-Mullerian hormone receptor type 2 gene is a potential conserved master sex determinant in the Pangasiidae catfish family.</title>
        <authorList>
            <person name="Wen M."/>
            <person name="Pan Q."/>
            <person name="Jouanno E."/>
            <person name="Montfort J."/>
            <person name="Zahm M."/>
            <person name="Cabau C."/>
            <person name="Klopp C."/>
            <person name="Iampietro C."/>
            <person name="Roques C."/>
            <person name="Bouchez O."/>
            <person name="Castinel A."/>
            <person name="Donnadieu C."/>
            <person name="Parrinello H."/>
            <person name="Poncet C."/>
            <person name="Belmonte E."/>
            <person name="Gautier V."/>
            <person name="Avarre J.-C."/>
            <person name="Dugue R."/>
            <person name="Gustiano R."/>
            <person name="Ha T.T.T."/>
            <person name="Campet M."/>
            <person name="Sriphairoj K."/>
            <person name="Ribolli J."/>
            <person name="de Almeida F.L."/>
            <person name="Desvignes T."/>
            <person name="Postlethwait J.H."/>
            <person name="Bucao C.F."/>
            <person name="Robinson-Rechavi M."/>
            <person name="Bobe J."/>
            <person name="Herpin A."/>
            <person name="Guiguen Y."/>
        </authorList>
    </citation>
    <scope>NUCLEOTIDE SEQUENCE [LARGE SCALE GENOMIC DNA]</scope>
    <source>
        <strain evidence="1">YG-Dec2019</strain>
    </source>
</reference>
<keyword evidence="2" id="KW-1185">Reference proteome</keyword>
<organism evidence="1 2">
    <name type="scientific">Pangasianodon gigas</name>
    <name type="common">Mekong giant catfish</name>
    <name type="synonym">Pangasius gigas</name>
    <dbReference type="NCBI Taxonomy" id="30993"/>
    <lineage>
        <taxon>Eukaryota</taxon>
        <taxon>Metazoa</taxon>
        <taxon>Chordata</taxon>
        <taxon>Craniata</taxon>
        <taxon>Vertebrata</taxon>
        <taxon>Euteleostomi</taxon>
        <taxon>Actinopterygii</taxon>
        <taxon>Neopterygii</taxon>
        <taxon>Teleostei</taxon>
        <taxon>Ostariophysi</taxon>
        <taxon>Siluriformes</taxon>
        <taxon>Pangasiidae</taxon>
        <taxon>Pangasianodon</taxon>
    </lineage>
</organism>